<name>A0A2T0WL24_9BACT</name>
<evidence type="ECO:0000313" key="1">
    <source>
        <dbReference type="EMBL" id="PRY87214.1"/>
    </source>
</evidence>
<dbReference type="OrthoDB" id="1467525at2"/>
<dbReference type="AlphaFoldDB" id="A0A2T0WL24"/>
<accession>A0A2T0WL24</accession>
<comment type="caution">
    <text evidence="1">The sequence shown here is derived from an EMBL/GenBank/DDBJ whole genome shotgun (WGS) entry which is preliminary data.</text>
</comment>
<reference evidence="1 2" key="1">
    <citation type="submission" date="2018-03" db="EMBL/GenBank/DDBJ databases">
        <title>Genomic Encyclopedia of Archaeal and Bacterial Type Strains, Phase II (KMG-II): from individual species to whole genera.</title>
        <authorList>
            <person name="Goeker M."/>
        </authorList>
    </citation>
    <scope>NUCLEOTIDE SEQUENCE [LARGE SCALE GENOMIC DNA]</scope>
    <source>
        <strain evidence="1 2">DSM 27929</strain>
    </source>
</reference>
<dbReference type="EMBL" id="PVTR01000007">
    <property type="protein sequence ID" value="PRY87214.1"/>
    <property type="molecule type" value="Genomic_DNA"/>
</dbReference>
<dbReference type="PROSITE" id="PS51257">
    <property type="entry name" value="PROKAR_LIPOPROTEIN"/>
    <property type="match status" value="1"/>
</dbReference>
<organism evidence="1 2">
    <name type="scientific">Mongoliibacter ruber</name>
    <dbReference type="NCBI Taxonomy" id="1750599"/>
    <lineage>
        <taxon>Bacteria</taxon>
        <taxon>Pseudomonadati</taxon>
        <taxon>Bacteroidota</taxon>
        <taxon>Cytophagia</taxon>
        <taxon>Cytophagales</taxon>
        <taxon>Cyclobacteriaceae</taxon>
        <taxon>Mongoliibacter</taxon>
    </lineage>
</organism>
<gene>
    <name evidence="1" type="ORF">CLW00_107284</name>
</gene>
<keyword evidence="2" id="KW-1185">Reference proteome</keyword>
<dbReference type="RefSeq" id="WP_106134224.1">
    <property type="nucleotide sequence ID" value="NZ_PVTR01000007.1"/>
</dbReference>
<dbReference type="Proteomes" id="UP000238157">
    <property type="component" value="Unassembled WGS sequence"/>
</dbReference>
<proteinExistence type="predicted"/>
<evidence type="ECO:0000313" key="2">
    <source>
        <dbReference type="Proteomes" id="UP000238157"/>
    </source>
</evidence>
<protein>
    <submittedName>
        <fullName evidence="1">Uncharacterized protein</fullName>
    </submittedName>
</protein>
<sequence length="224" mass="26282">MYKRILILCVLALMACEETENPRTDFGQDYQPLRVGLFWIYQVSETVVFGEGDVEENEYFLRDVIEYSYLNAEDEEVFVLKRERSDDQDFWLGEGNYSLLVRRNALVRQFENQKTIPLVFPVELGKSWDAMAYNSSNPDEYQVDFMGNVSAGDQTFQRSARILQEQDDDQITFRNNRYEVYTRGIGMVEQYYEVFTYCSRNDCLGEMILNSGRKTHLKILVYGG</sequence>